<reference evidence="2" key="4">
    <citation type="submission" date="2019-03" db="UniProtKB">
        <authorList>
            <consortium name="EnsemblPlants"/>
        </authorList>
    </citation>
    <scope>IDENTIFICATION</scope>
</reference>
<accession>A0A453NPF8</accession>
<dbReference type="Gramene" id="AET6Gv20443500.1">
    <property type="protein sequence ID" value="AET6Gv20443500.1"/>
    <property type="gene ID" value="AET6Gv20443500"/>
</dbReference>
<reference evidence="2" key="5">
    <citation type="journal article" date="2021" name="G3 (Bethesda)">
        <title>Aegilops tauschii genome assembly Aet v5.0 features greater sequence contiguity and improved annotation.</title>
        <authorList>
            <person name="Wang L."/>
            <person name="Zhu T."/>
            <person name="Rodriguez J.C."/>
            <person name="Deal K.R."/>
            <person name="Dubcovsky J."/>
            <person name="McGuire P.E."/>
            <person name="Lux T."/>
            <person name="Spannagl M."/>
            <person name="Mayer K.F.X."/>
            <person name="Baldrich P."/>
            <person name="Meyers B.C."/>
            <person name="Huo N."/>
            <person name="Gu Y.Q."/>
            <person name="Zhou H."/>
            <person name="Devos K.M."/>
            <person name="Bennetzen J.L."/>
            <person name="Unver T."/>
            <person name="Budak H."/>
            <person name="Gulick P.J."/>
            <person name="Galiba G."/>
            <person name="Kalapos B."/>
            <person name="Nelson D.R."/>
            <person name="Li P."/>
            <person name="You F.M."/>
            <person name="Luo M.C."/>
            <person name="Dvorak J."/>
        </authorList>
    </citation>
    <scope>NUCLEOTIDE SEQUENCE [LARGE SCALE GENOMIC DNA]</scope>
    <source>
        <strain evidence="2">cv. AL8/78</strain>
    </source>
</reference>
<reference evidence="3" key="1">
    <citation type="journal article" date="2014" name="Science">
        <title>Ancient hybridizations among the ancestral genomes of bread wheat.</title>
        <authorList>
            <consortium name="International Wheat Genome Sequencing Consortium,"/>
            <person name="Marcussen T."/>
            <person name="Sandve S.R."/>
            <person name="Heier L."/>
            <person name="Spannagl M."/>
            <person name="Pfeifer M."/>
            <person name="Jakobsen K.S."/>
            <person name="Wulff B.B."/>
            <person name="Steuernagel B."/>
            <person name="Mayer K.F."/>
            <person name="Olsen O.A."/>
        </authorList>
    </citation>
    <scope>NUCLEOTIDE SEQUENCE [LARGE SCALE GENOMIC DNA]</scope>
    <source>
        <strain evidence="3">cv. AL8/78</strain>
    </source>
</reference>
<feature type="region of interest" description="Disordered" evidence="1">
    <location>
        <begin position="215"/>
        <end position="235"/>
    </location>
</feature>
<dbReference type="AlphaFoldDB" id="A0A453NPF8"/>
<evidence type="ECO:0000313" key="2">
    <source>
        <dbReference type="EnsemblPlants" id="AET6Gv20443500.1"/>
    </source>
</evidence>
<organism evidence="2 3">
    <name type="scientific">Aegilops tauschii subsp. strangulata</name>
    <name type="common">Goatgrass</name>
    <dbReference type="NCBI Taxonomy" id="200361"/>
    <lineage>
        <taxon>Eukaryota</taxon>
        <taxon>Viridiplantae</taxon>
        <taxon>Streptophyta</taxon>
        <taxon>Embryophyta</taxon>
        <taxon>Tracheophyta</taxon>
        <taxon>Spermatophyta</taxon>
        <taxon>Magnoliopsida</taxon>
        <taxon>Liliopsida</taxon>
        <taxon>Poales</taxon>
        <taxon>Poaceae</taxon>
        <taxon>BOP clade</taxon>
        <taxon>Pooideae</taxon>
        <taxon>Triticodae</taxon>
        <taxon>Triticeae</taxon>
        <taxon>Triticinae</taxon>
        <taxon>Aegilops</taxon>
    </lineage>
</organism>
<reference evidence="3" key="2">
    <citation type="journal article" date="2017" name="Nat. Plants">
        <title>The Aegilops tauschii genome reveals multiple impacts of transposons.</title>
        <authorList>
            <person name="Zhao G."/>
            <person name="Zou C."/>
            <person name="Li K."/>
            <person name="Wang K."/>
            <person name="Li T."/>
            <person name="Gao L."/>
            <person name="Zhang X."/>
            <person name="Wang H."/>
            <person name="Yang Z."/>
            <person name="Liu X."/>
            <person name="Jiang W."/>
            <person name="Mao L."/>
            <person name="Kong X."/>
            <person name="Jiao Y."/>
            <person name="Jia J."/>
        </authorList>
    </citation>
    <scope>NUCLEOTIDE SEQUENCE [LARGE SCALE GENOMIC DNA]</scope>
    <source>
        <strain evidence="3">cv. AL8/78</strain>
    </source>
</reference>
<name>A0A453NPF8_AEGTS</name>
<dbReference type="PANTHER" id="PTHR33170:SF2">
    <property type="entry name" value="OS12G0531500 PROTEIN"/>
    <property type="match status" value="1"/>
</dbReference>
<proteinExistence type="predicted"/>
<dbReference type="PANTHER" id="PTHR33170">
    <property type="entry name" value="DUF4283 DOMAIN-CONTAINING PROTEIN-RELATED"/>
    <property type="match status" value="1"/>
</dbReference>
<dbReference type="Proteomes" id="UP000015105">
    <property type="component" value="Chromosome 6D"/>
</dbReference>
<evidence type="ECO:0000313" key="3">
    <source>
        <dbReference type="Proteomes" id="UP000015105"/>
    </source>
</evidence>
<reference evidence="2" key="3">
    <citation type="journal article" date="2017" name="Nature">
        <title>Genome sequence of the progenitor of the wheat D genome Aegilops tauschii.</title>
        <authorList>
            <person name="Luo M.C."/>
            <person name="Gu Y.Q."/>
            <person name="Puiu D."/>
            <person name="Wang H."/>
            <person name="Twardziok S.O."/>
            <person name="Deal K.R."/>
            <person name="Huo N."/>
            <person name="Zhu T."/>
            <person name="Wang L."/>
            <person name="Wang Y."/>
            <person name="McGuire P.E."/>
            <person name="Liu S."/>
            <person name="Long H."/>
            <person name="Ramasamy R.K."/>
            <person name="Rodriguez J.C."/>
            <person name="Van S.L."/>
            <person name="Yuan L."/>
            <person name="Wang Z."/>
            <person name="Xia Z."/>
            <person name="Xiao L."/>
            <person name="Anderson O.D."/>
            <person name="Ouyang S."/>
            <person name="Liang Y."/>
            <person name="Zimin A.V."/>
            <person name="Pertea G."/>
            <person name="Qi P."/>
            <person name="Bennetzen J.L."/>
            <person name="Dai X."/>
            <person name="Dawson M.W."/>
            <person name="Muller H.G."/>
            <person name="Kugler K."/>
            <person name="Rivarola-Duarte L."/>
            <person name="Spannagl M."/>
            <person name="Mayer K.F.X."/>
            <person name="Lu F.H."/>
            <person name="Bevan M.W."/>
            <person name="Leroy P."/>
            <person name="Li P."/>
            <person name="You F.M."/>
            <person name="Sun Q."/>
            <person name="Liu Z."/>
            <person name="Lyons E."/>
            <person name="Wicker T."/>
            <person name="Salzberg S.L."/>
            <person name="Devos K.M."/>
            <person name="Dvorak J."/>
        </authorList>
    </citation>
    <scope>NUCLEOTIDE SEQUENCE [LARGE SCALE GENOMIC DNA]</scope>
    <source>
        <strain evidence="2">cv. AL8/78</strain>
    </source>
</reference>
<protein>
    <submittedName>
        <fullName evidence="2">Uncharacterized protein</fullName>
    </submittedName>
</protein>
<evidence type="ECO:0000256" key="1">
    <source>
        <dbReference type="SAM" id="MobiDB-lite"/>
    </source>
</evidence>
<keyword evidence="3" id="KW-1185">Reference proteome</keyword>
<sequence>MCYLCKDSGHPAVLCLDRPVTEEIMMYDHGIEGMGFFHVEVLDAPPPSPSLLAIVSVVGEGVASPAMIEAELNHLCRCKWDWQVALISANTFTVVFPDAISMGYRTRSGNTTLVLNQLVVDISEPKWDPKAVAVLDTAWILIAGLPDVAWSEWVIRSMSKILGKVVVVDELSLRKEEEVRVKVKSLDSSKLRATVRVFFNDEGFDLKICPEPPNHVDRSRFSDDGHQGVGRVMPATPTTGALARLATTTRRTTATCRSTPAPPPGSHLTHLRVVVALGPGAPE</sequence>
<feature type="compositionally biased region" description="Basic and acidic residues" evidence="1">
    <location>
        <begin position="215"/>
        <end position="226"/>
    </location>
</feature>
<dbReference type="EnsemblPlants" id="AET6Gv20443500.1">
    <property type="protein sequence ID" value="AET6Gv20443500.1"/>
    <property type="gene ID" value="AET6Gv20443500"/>
</dbReference>